<evidence type="ECO:0000313" key="2">
    <source>
        <dbReference type="EMBL" id="EMP37419.1"/>
    </source>
</evidence>
<organism evidence="2 3">
    <name type="scientific">Chelonia mydas</name>
    <name type="common">Green sea-turtle</name>
    <name type="synonym">Chelonia agassizi</name>
    <dbReference type="NCBI Taxonomy" id="8469"/>
    <lineage>
        <taxon>Eukaryota</taxon>
        <taxon>Metazoa</taxon>
        <taxon>Chordata</taxon>
        <taxon>Craniata</taxon>
        <taxon>Vertebrata</taxon>
        <taxon>Euteleostomi</taxon>
        <taxon>Archelosauria</taxon>
        <taxon>Testudinata</taxon>
        <taxon>Testudines</taxon>
        <taxon>Cryptodira</taxon>
        <taxon>Durocryptodira</taxon>
        <taxon>Americhelydia</taxon>
        <taxon>Chelonioidea</taxon>
        <taxon>Cheloniidae</taxon>
        <taxon>Chelonia</taxon>
    </lineage>
</organism>
<dbReference type="InterPro" id="IPR032629">
    <property type="entry name" value="DCB_dom"/>
</dbReference>
<reference evidence="3" key="1">
    <citation type="journal article" date="2013" name="Nat. Genet.">
        <title>The draft genomes of soft-shell turtle and green sea turtle yield insights into the development and evolution of the turtle-specific body plan.</title>
        <authorList>
            <person name="Wang Z."/>
            <person name="Pascual-Anaya J."/>
            <person name="Zadissa A."/>
            <person name="Li W."/>
            <person name="Niimura Y."/>
            <person name="Huang Z."/>
            <person name="Li C."/>
            <person name="White S."/>
            <person name="Xiong Z."/>
            <person name="Fang D."/>
            <person name="Wang B."/>
            <person name="Ming Y."/>
            <person name="Chen Y."/>
            <person name="Zheng Y."/>
            <person name="Kuraku S."/>
            <person name="Pignatelli M."/>
            <person name="Herrero J."/>
            <person name="Beal K."/>
            <person name="Nozawa M."/>
            <person name="Li Q."/>
            <person name="Wang J."/>
            <person name="Zhang H."/>
            <person name="Yu L."/>
            <person name="Shigenobu S."/>
            <person name="Wang J."/>
            <person name="Liu J."/>
            <person name="Flicek P."/>
            <person name="Searle S."/>
            <person name="Wang J."/>
            <person name="Kuratani S."/>
            <person name="Yin Y."/>
            <person name="Aken B."/>
            <person name="Zhang G."/>
            <person name="Irie N."/>
        </authorList>
    </citation>
    <scope>NUCLEOTIDE SEQUENCE [LARGE SCALE GENOMIC DNA]</scope>
</reference>
<evidence type="ECO:0000259" key="1">
    <source>
        <dbReference type="Pfam" id="PF16213"/>
    </source>
</evidence>
<evidence type="ECO:0000313" key="3">
    <source>
        <dbReference type="Proteomes" id="UP000031443"/>
    </source>
</evidence>
<accession>M7BJQ2</accession>
<name>M7BJQ2_CHEMY</name>
<gene>
    <name evidence="2" type="ORF">UY3_05400</name>
</gene>
<dbReference type="STRING" id="8469.M7BJQ2"/>
<dbReference type="AlphaFoldDB" id="M7BJQ2"/>
<protein>
    <submittedName>
        <fullName evidence="2">Brefeldin A-inhibited guanine nucleotide-exchange protein 3</fullName>
    </submittedName>
</protein>
<proteinExistence type="predicted"/>
<dbReference type="Proteomes" id="UP000031443">
    <property type="component" value="Unassembled WGS sequence"/>
</dbReference>
<dbReference type="Pfam" id="PF16213">
    <property type="entry name" value="DCB"/>
    <property type="match status" value="1"/>
</dbReference>
<dbReference type="EMBL" id="KB522139">
    <property type="protein sequence ID" value="EMP37419.1"/>
    <property type="molecule type" value="Genomic_DNA"/>
</dbReference>
<feature type="domain" description="Mon2/Sec7/BIG1-like dimerisation and cyclophilin-binding" evidence="1">
    <location>
        <begin position="5"/>
        <end position="121"/>
    </location>
</feature>
<sequence length="262" mass="28858">MEEILRKLQKEASGNKHKAIKESCGWAIETLESSDAAATKIPPYKLREKCLLPLQLALESKNVKLAQHALAGMQKLLSDERFVSVETGSDEKQLLNQVLNAIKVTPSLNEDLQVEVMKSLVAEDQQLLARCPAPKAVPPPAAAQYQTMPPLLLRCCWQVLCLQRWAPSQQPPPSSCPALKIAPATAAQNQSLREIANLYTFMGDNAAHFLITVSSESENRRSHGTVVAGVTRYLHARWLKIHVPLHASAIIPEGMLHADDAR</sequence>
<keyword evidence="3" id="KW-1185">Reference proteome</keyword>